<dbReference type="Gene3D" id="3.50.50.60">
    <property type="entry name" value="FAD/NAD(P)-binding domain"/>
    <property type="match status" value="1"/>
</dbReference>
<reference evidence="1 2" key="1">
    <citation type="submission" date="2019-03" db="EMBL/GenBank/DDBJ databases">
        <title>Diversity of the mouse oral microbiome.</title>
        <authorList>
            <person name="Joseph S."/>
            <person name="Aduse-Opoku J."/>
            <person name="Curtis M."/>
            <person name="Wade W."/>
            <person name="Hashim A."/>
        </authorList>
    </citation>
    <scope>NUCLEOTIDE SEQUENCE [LARGE SCALE GENOMIC DNA]</scope>
    <source>
        <strain evidence="1 2">P11</strain>
    </source>
</reference>
<dbReference type="InterPro" id="IPR036188">
    <property type="entry name" value="FAD/NAD-bd_sf"/>
</dbReference>
<name>A0A4Y9IN92_9BACT</name>
<accession>A0A4Y9IN92</accession>
<dbReference type="AlphaFoldDB" id="A0A4Y9IN92"/>
<dbReference type="OrthoDB" id="9769600at2"/>
<dbReference type="PANTHER" id="PTHR21197">
    <property type="entry name" value="UDP-GALACTOPYRANOSE MUTASE"/>
    <property type="match status" value="1"/>
</dbReference>
<dbReference type="GO" id="GO:0050660">
    <property type="term" value="F:flavin adenine dinucleotide binding"/>
    <property type="evidence" value="ECO:0007669"/>
    <property type="project" value="TreeGrafter"/>
</dbReference>
<dbReference type="GO" id="GO:0008767">
    <property type="term" value="F:UDP-galactopyranose mutase activity"/>
    <property type="evidence" value="ECO:0007669"/>
    <property type="project" value="TreeGrafter"/>
</dbReference>
<evidence type="ECO:0000313" key="1">
    <source>
        <dbReference type="EMBL" id="TFU89791.1"/>
    </source>
</evidence>
<comment type="caution">
    <text evidence="1">The sequence shown here is derived from an EMBL/GenBank/DDBJ whole genome shotgun (WGS) entry which is preliminary data.</text>
</comment>
<dbReference type="Pfam" id="PF13450">
    <property type="entry name" value="NAD_binding_8"/>
    <property type="match status" value="1"/>
</dbReference>
<gene>
    <name evidence="1" type="ORF">E4T88_07195</name>
</gene>
<sequence length="420" mass="48738">MDKIAIIGAGISGLSAAQLLSEHADITIFEKDSQSGGLIKCIRVEDNLYHIVGGHVFNSKNKKVLDWFWSFFNKEQDFTSTIRNTVINLLNFVKYPIENNIYQLSEDQVKNILKDLLSISKIPSETFENFEEFLLKRFGKTLYELYFKPYNEKIWKQDLNKIPLSWLEGKLPMPTVEEILLNNIFRKEEKEMVHSSFFYPKINGSQFIADRLSKELNIKYNTPISSIRYIADTRSWIIDNEKFDFVIYTGNIKDLKTKIDTQLNLKNIFNAISDLEFHGTTSVLCKIDPNPYSWIYLPNKNCDAHRIICTGNFSATNNSQGITTATVEFTDHVDKNKIVDNLKLLPFSPQYITHRYTEYTYPIQSVDTRKVIDSFKRKLESQQFFLLGRFAEWEYYNMDTAIGAAMSLSEKIINLIKGNS</sequence>
<protein>
    <submittedName>
        <fullName evidence="1">UDP-galactopyranose mutase</fullName>
    </submittedName>
</protein>
<evidence type="ECO:0000313" key="2">
    <source>
        <dbReference type="Proteomes" id="UP000298285"/>
    </source>
</evidence>
<dbReference type="GO" id="GO:0005829">
    <property type="term" value="C:cytosol"/>
    <property type="evidence" value="ECO:0007669"/>
    <property type="project" value="TreeGrafter"/>
</dbReference>
<dbReference type="EMBL" id="SPPK01000002">
    <property type="protein sequence ID" value="TFU89791.1"/>
    <property type="molecule type" value="Genomic_DNA"/>
</dbReference>
<organism evidence="1 2">
    <name type="scientific">Dysgonomonas mossii</name>
    <dbReference type="NCBI Taxonomy" id="163665"/>
    <lineage>
        <taxon>Bacteria</taxon>
        <taxon>Pseudomonadati</taxon>
        <taxon>Bacteroidota</taxon>
        <taxon>Bacteroidia</taxon>
        <taxon>Bacteroidales</taxon>
        <taxon>Dysgonomonadaceae</taxon>
        <taxon>Dysgonomonas</taxon>
    </lineage>
</organism>
<dbReference type="Proteomes" id="UP000298285">
    <property type="component" value="Unassembled WGS sequence"/>
</dbReference>
<dbReference type="SUPFAM" id="SSF51971">
    <property type="entry name" value="Nucleotide-binding domain"/>
    <property type="match status" value="1"/>
</dbReference>
<dbReference type="RefSeq" id="WP_135104788.1">
    <property type="nucleotide sequence ID" value="NZ_JADGKW010000002.1"/>
</dbReference>
<dbReference type="PANTHER" id="PTHR21197:SF0">
    <property type="entry name" value="UDP-GALACTOPYRANOSE MUTASE"/>
    <property type="match status" value="1"/>
</dbReference>
<proteinExistence type="predicted"/>